<comment type="similarity">
    <text evidence="1">Belongs to the DNA mismatch repair MutL/HexB family.</text>
</comment>
<dbReference type="PANTHER" id="PTHR10073">
    <property type="entry name" value="DNA MISMATCH REPAIR PROTEIN MLH, PMS, MUTL"/>
    <property type="match status" value="1"/>
</dbReference>
<evidence type="ECO:0000313" key="5">
    <source>
        <dbReference type="EMBL" id="KAF9699501.1"/>
    </source>
</evidence>
<feature type="region of interest" description="Disordered" evidence="3">
    <location>
        <begin position="672"/>
        <end position="790"/>
    </location>
</feature>
<dbReference type="InterPro" id="IPR014721">
    <property type="entry name" value="Ribsml_uS5_D2-typ_fold_subgr"/>
</dbReference>
<proteinExistence type="inferred from homology"/>
<dbReference type="SUPFAM" id="SSF54211">
    <property type="entry name" value="Ribosomal protein S5 domain 2-like"/>
    <property type="match status" value="1"/>
</dbReference>
<feature type="region of interest" description="Disordered" evidence="3">
    <location>
        <begin position="440"/>
        <end position="502"/>
    </location>
</feature>
<dbReference type="NCBIfam" id="TIGR00585">
    <property type="entry name" value="mutl"/>
    <property type="match status" value="1"/>
</dbReference>
<comment type="caution">
    <text evidence="5">The sequence shown here is derived from an EMBL/GenBank/DDBJ whole genome shotgun (WGS) entry which is preliminary data.</text>
</comment>
<reference evidence="5" key="1">
    <citation type="submission" date="2018-12" db="EMBL/GenBank/DDBJ databases">
        <authorList>
            <person name="Syme R.A."/>
            <person name="Farfan-Caceres L."/>
            <person name="Lichtenzveig J."/>
        </authorList>
    </citation>
    <scope>NUCLEOTIDE SEQUENCE</scope>
    <source>
        <strain evidence="5">Al4</strain>
    </source>
</reference>
<dbReference type="InterPro" id="IPR013507">
    <property type="entry name" value="DNA_mismatch_S5_2-like"/>
</dbReference>
<dbReference type="InterPro" id="IPR014762">
    <property type="entry name" value="DNA_mismatch_repair_CS"/>
</dbReference>
<dbReference type="SMART" id="SM01340">
    <property type="entry name" value="DNA_mis_repair"/>
    <property type="match status" value="1"/>
</dbReference>
<dbReference type="GO" id="GO:0006298">
    <property type="term" value="P:mismatch repair"/>
    <property type="evidence" value="ECO:0007669"/>
    <property type="project" value="InterPro"/>
</dbReference>
<dbReference type="CDD" id="cd16926">
    <property type="entry name" value="HATPase_MutL-MLH-PMS-like"/>
    <property type="match status" value="1"/>
</dbReference>
<feature type="region of interest" description="Disordered" evidence="3">
    <location>
        <begin position="903"/>
        <end position="927"/>
    </location>
</feature>
<dbReference type="Pfam" id="PF13589">
    <property type="entry name" value="HATPase_c_3"/>
    <property type="match status" value="1"/>
</dbReference>
<dbReference type="InterPro" id="IPR002099">
    <property type="entry name" value="MutL/Mlh/PMS"/>
</dbReference>
<dbReference type="Pfam" id="PF01119">
    <property type="entry name" value="DNA_mis_repair"/>
    <property type="match status" value="1"/>
</dbReference>
<evidence type="ECO:0000259" key="4">
    <source>
        <dbReference type="SMART" id="SM01340"/>
    </source>
</evidence>
<evidence type="ECO:0000256" key="2">
    <source>
        <dbReference type="ARBA" id="ARBA00022763"/>
    </source>
</evidence>
<dbReference type="GO" id="GO:0005524">
    <property type="term" value="F:ATP binding"/>
    <property type="evidence" value="ECO:0007669"/>
    <property type="project" value="InterPro"/>
</dbReference>
<evidence type="ECO:0000313" key="6">
    <source>
        <dbReference type="Proteomes" id="UP000651452"/>
    </source>
</evidence>
<reference evidence="5" key="2">
    <citation type="submission" date="2020-09" db="EMBL/GenBank/DDBJ databases">
        <title>Reference genome assembly for Australian Ascochyta lentis isolate Al4.</title>
        <authorList>
            <person name="Lee R.C."/>
            <person name="Farfan-Caceres L.M."/>
            <person name="Debler J.W."/>
            <person name="Williams A.H."/>
            <person name="Henares B.M."/>
        </authorList>
    </citation>
    <scope>NUCLEOTIDE SEQUENCE</scope>
    <source>
        <strain evidence="5">Al4</strain>
    </source>
</reference>
<feature type="compositionally biased region" description="Polar residues" evidence="3">
    <location>
        <begin position="744"/>
        <end position="760"/>
    </location>
</feature>
<dbReference type="EMBL" id="RZGK01000004">
    <property type="protein sequence ID" value="KAF9699501.1"/>
    <property type="molecule type" value="Genomic_DNA"/>
</dbReference>
<dbReference type="GO" id="GO:0140664">
    <property type="term" value="F:ATP-dependent DNA damage sensor activity"/>
    <property type="evidence" value="ECO:0007669"/>
    <property type="project" value="InterPro"/>
</dbReference>
<dbReference type="Proteomes" id="UP000651452">
    <property type="component" value="Unassembled WGS sequence"/>
</dbReference>
<dbReference type="OrthoDB" id="10263226at2759"/>
<feature type="compositionally biased region" description="Polar residues" evidence="3">
    <location>
        <begin position="692"/>
        <end position="701"/>
    </location>
</feature>
<evidence type="ECO:0000256" key="3">
    <source>
        <dbReference type="SAM" id="MobiDB-lite"/>
    </source>
</evidence>
<dbReference type="GO" id="GO:0016887">
    <property type="term" value="F:ATP hydrolysis activity"/>
    <property type="evidence" value="ECO:0007669"/>
    <property type="project" value="InterPro"/>
</dbReference>
<organism evidence="5 6">
    <name type="scientific">Ascochyta lentis</name>
    <dbReference type="NCBI Taxonomy" id="205686"/>
    <lineage>
        <taxon>Eukaryota</taxon>
        <taxon>Fungi</taxon>
        <taxon>Dikarya</taxon>
        <taxon>Ascomycota</taxon>
        <taxon>Pezizomycotina</taxon>
        <taxon>Dothideomycetes</taxon>
        <taxon>Pleosporomycetidae</taxon>
        <taxon>Pleosporales</taxon>
        <taxon>Pleosporineae</taxon>
        <taxon>Didymellaceae</taxon>
        <taxon>Ascochyta</taxon>
    </lineage>
</organism>
<feature type="domain" description="DNA mismatch repair protein S5" evidence="4">
    <location>
        <begin position="229"/>
        <end position="357"/>
    </location>
</feature>
<dbReference type="Gene3D" id="3.30.230.10">
    <property type="match status" value="1"/>
</dbReference>
<keyword evidence="2" id="KW-0227">DNA damage</keyword>
<protein>
    <recommendedName>
        <fullName evidence="4">DNA mismatch repair protein S5 domain-containing protein</fullName>
    </recommendedName>
</protein>
<dbReference type="InterPro" id="IPR036890">
    <property type="entry name" value="HATPase_C_sf"/>
</dbReference>
<dbReference type="FunFam" id="3.30.565.10:FF:000017">
    <property type="entry name" value="PMS1 homolog 1, mismatch repair system component"/>
    <property type="match status" value="1"/>
</dbReference>
<dbReference type="InterPro" id="IPR038973">
    <property type="entry name" value="MutL/Mlh/Pms-like"/>
</dbReference>
<feature type="region of interest" description="Disordered" evidence="3">
    <location>
        <begin position="998"/>
        <end position="1019"/>
    </location>
</feature>
<dbReference type="GO" id="GO:0061982">
    <property type="term" value="P:meiosis I cell cycle process"/>
    <property type="evidence" value="ECO:0007669"/>
    <property type="project" value="UniProtKB-ARBA"/>
</dbReference>
<dbReference type="AlphaFoldDB" id="A0A8H7MG80"/>
<feature type="region of interest" description="Disordered" evidence="3">
    <location>
        <begin position="509"/>
        <end position="528"/>
    </location>
</feature>
<dbReference type="PANTHER" id="PTHR10073:SF41">
    <property type="entry name" value="MISMATCH REPAIR PROTEIN, PUTATIVE (AFU_ORTHOLOGUE AFUA_8G05820)-RELATED"/>
    <property type="match status" value="1"/>
</dbReference>
<feature type="compositionally biased region" description="Basic and acidic residues" evidence="3">
    <location>
        <begin position="731"/>
        <end position="741"/>
    </location>
</feature>
<dbReference type="Gene3D" id="3.30.565.10">
    <property type="entry name" value="Histidine kinase-like ATPase, C-terminal domain"/>
    <property type="match status" value="1"/>
</dbReference>
<dbReference type="PROSITE" id="PS00058">
    <property type="entry name" value="DNA_MISMATCH_REPAIR_1"/>
    <property type="match status" value="1"/>
</dbReference>
<sequence length="1027" mass="112872">MADGTKGNAPPCIAALPPTTVRQIGSHQLLTDPSSVVKELIDNALDARAKSIFVDIAANSIDSVQVKDDGHGIPSEDRTLACRRYCTSKIRDFRDLKEVGGKWLGFRGEALASLADMSGTVSITTRVEGEPVAVTLTYQRNGELLSTERDSHPVGTTIKATKLFESTKVRKQLAIKDSMKCLAKIRRLMQAYALARPAIRFRLHVLKAKNGKGDFVYAPKTNANVEDAALKVIGKECALQCQWTALEMGGFDVHAFLPSSTAIGTKIANQCAFISVDSRPVSSARGTLKKIANAVRDKIRKANPTLTAVKDPFFCLNLICPPDSYDPNVEPAKDNVMFGDEHIIMNLVSRLLVSYYPESSSSPGVVEETEDAMITQPSHASCIEDVLPRPLTPFSIRQKDPVEEIKGFSSPKHDQQPHWRSSMYGIDEDDLAYLQENVPPVVEEEEEGRRDAAVSNPWTIARMNAPVKPKKPTSFGQLPSPAKSQSDMSTAPQSPMPAVTPHQARRFEPLTPQTSSRTNAHGDRIGDELPRSFQFPKEPVYQIESNASGAQTHHHFELSLSKETSSHPEIPRLALQARVPNTSTVGSAVPRHNPKPRPPRSKPYVLPTLQSDETWFGQPMRSASRASRSQKQSQQRKLLFFTNEDTLNSQGSLALPEREDLATARQDNTDIRDFFGHPRCAPSDGGYPALSGGSQQPSITEQLRAYAEQQSPSRISTCRPRSVDSQQRSMDTTKEMEELFKFHQTVSPGPSSDPIRTTRPSDMASAPRSASQPRRRRTTDGGLHRNRSSTLPLNFVPHGYEIHSLCLAVSTSVATIVHQARKLDMSANSLEWGYDSTDGFDMFGTSITEGKITEWTTKVDDMLHAVFERIDSVEILGALHEDIQRFLDTRKAEERMDVGRAIAAVDRNTPTSSIEDEDEDEDASSKHVNGACGFPTPSLPDRGLGVIAQVENGSGDDSATPSRKQETAAAMVKLDEYENDDNVNVDFDFSQFVDLNGDAGRQGSPVPISKVGEDFGDGVDDEMLMDL</sequence>
<evidence type="ECO:0000256" key="1">
    <source>
        <dbReference type="ARBA" id="ARBA00006082"/>
    </source>
</evidence>
<dbReference type="GO" id="GO:0030983">
    <property type="term" value="F:mismatched DNA binding"/>
    <property type="evidence" value="ECO:0007669"/>
    <property type="project" value="InterPro"/>
</dbReference>
<accession>A0A8H7MG80</accession>
<dbReference type="SUPFAM" id="SSF55874">
    <property type="entry name" value="ATPase domain of HSP90 chaperone/DNA topoisomerase II/histidine kinase"/>
    <property type="match status" value="1"/>
</dbReference>
<feature type="region of interest" description="Disordered" evidence="3">
    <location>
        <begin position="580"/>
        <end position="605"/>
    </location>
</feature>
<feature type="compositionally biased region" description="Polar residues" evidence="3">
    <location>
        <begin position="474"/>
        <end position="493"/>
    </location>
</feature>
<keyword evidence="6" id="KW-1185">Reference proteome</keyword>
<dbReference type="GO" id="GO:0032389">
    <property type="term" value="C:MutLalpha complex"/>
    <property type="evidence" value="ECO:0007669"/>
    <property type="project" value="TreeGrafter"/>
</dbReference>
<gene>
    <name evidence="5" type="ORF">EKO04_002446</name>
</gene>
<name>A0A8H7MG80_9PLEO</name>
<dbReference type="InterPro" id="IPR020568">
    <property type="entry name" value="Ribosomal_Su5_D2-typ_SF"/>
</dbReference>